<name>A0A7S6SWC0_9PHYC</name>
<reference evidence="1" key="1">
    <citation type="submission" date="2019-02" db="EMBL/GenBank/DDBJ databases">
        <authorList>
            <person name="Bachy C."/>
            <person name="Yung C.-M."/>
            <person name="Roux S."/>
            <person name="Sullivan M.B."/>
            <person name="Worden A.Z."/>
        </authorList>
    </citation>
    <scope>NUCLEOTIDE SEQUENCE</scope>
    <source>
        <strain evidence="1">BII-V2</strain>
    </source>
</reference>
<dbReference type="EMBL" id="MK522038">
    <property type="protein sequence ID" value="QOR60467.1"/>
    <property type="molecule type" value="Genomic_DNA"/>
</dbReference>
<protein>
    <submittedName>
        <fullName evidence="1">Uncharacterized protein</fullName>
    </submittedName>
</protein>
<proteinExistence type="predicted"/>
<accession>A0A7S6SWC0</accession>
<sequence length="102" mass="11834">MIRLFSKRISSALNIFPLPPPSSIPLYHKPKDNRIDVYPRSNDEEMTRTHGSENGYSILIDVCHDKHTIDIDHDMSSYEEFNDLPRIVKALGCLYPNYTLKK</sequence>
<evidence type="ECO:0000313" key="1">
    <source>
        <dbReference type="EMBL" id="QOR60467.1"/>
    </source>
</evidence>
<organism evidence="1">
    <name type="scientific">Bathycoccus sp. RCC716 virus 2</name>
    <dbReference type="NCBI Taxonomy" id="2530039"/>
    <lineage>
        <taxon>Viruses</taxon>
        <taxon>Varidnaviria</taxon>
        <taxon>Bamfordvirae</taxon>
        <taxon>Nucleocytoviricota</taxon>
        <taxon>Megaviricetes</taxon>
        <taxon>Algavirales</taxon>
        <taxon>Phycodnaviridae</taxon>
        <taxon>Prasinovirus</taxon>
    </lineage>
</organism>